<comment type="caution">
    <text evidence="2">The sequence shown here is derived from an EMBL/GenBank/DDBJ whole genome shotgun (WGS) entry which is preliminary data.</text>
</comment>
<dbReference type="Proteomes" id="UP001432322">
    <property type="component" value="Unassembled WGS sequence"/>
</dbReference>
<evidence type="ECO:0000313" key="2">
    <source>
        <dbReference type="EMBL" id="GMT34438.1"/>
    </source>
</evidence>
<name>A0AAV5WW29_9BILA</name>
<feature type="transmembrane region" description="Helical" evidence="1">
    <location>
        <begin position="193"/>
        <end position="212"/>
    </location>
</feature>
<keyword evidence="1" id="KW-0812">Transmembrane</keyword>
<keyword evidence="1" id="KW-0472">Membrane</keyword>
<keyword evidence="3" id="KW-1185">Reference proteome</keyword>
<reference evidence="2" key="1">
    <citation type="submission" date="2023-10" db="EMBL/GenBank/DDBJ databases">
        <title>Genome assembly of Pristionchus species.</title>
        <authorList>
            <person name="Yoshida K."/>
            <person name="Sommer R.J."/>
        </authorList>
    </citation>
    <scope>NUCLEOTIDE SEQUENCE</scope>
    <source>
        <strain evidence="2">RS5133</strain>
    </source>
</reference>
<keyword evidence="1" id="KW-1133">Transmembrane helix</keyword>
<sequence>LSAHCGMAPRKQAVRSCIGPFPPRLSVLRKPPTVSVNQAKGRMGFLEPALSLVQGKVLLIDSILTSSLALFLYFAPDVVGDFLFRKKTDGVHWHLIRCVGGQLLATAFVNHRLRNSSAIARSVCFLIRIVSGIITLMLIYQCQSQTPMLIEPQTLEYARVASFGIAGVYLVLLICNGWPIGDKFFAENRLGNFLYQLDCLASICIGLAWLTFPQWLLHKQVNVTMDESHEFFGRLMGAYFVSTFCISQHALHWPSEKDRKVVVESRAVCCAAILIAQLWSQKAYHDDWTGNHWVGIMLFSIWTFLACMYTIIAYVPGSKALRAKKSN</sequence>
<accession>A0AAV5WW29</accession>
<organism evidence="2 3">
    <name type="scientific">Pristionchus fissidentatus</name>
    <dbReference type="NCBI Taxonomy" id="1538716"/>
    <lineage>
        <taxon>Eukaryota</taxon>
        <taxon>Metazoa</taxon>
        <taxon>Ecdysozoa</taxon>
        <taxon>Nematoda</taxon>
        <taxon>Chromadorea</taxon>
        <taxon>Rhabditida</taxon>
        <taxon>Rhabditina</taxon>
        <taxon>Diplogasteromorpha</taxon>
        <taxon>Diplogasteroidea</taxon>
        <taxon>Neodiplogasteridae</taxon>
        <taxon>Pristionchus</taxon>
    </lineage>
</organism>
<feature type="transmembrane region" description="Helical" evidence="1">
    <location>
        <begin position="122"/>
        <end position="140"/>
    </location>
</feature>
<protein>
    <submittedName>
        <fullName evidence="2">Uncharacterized protein</fullName>
    </submittedName>
</protein>
<feature type="transmembrane region" description="Helical" evidence="1">
    <location>
        <begin position="292"/>
        <end position="315"/>
    </location>
</feature>
<evidence type="ECO:0000256" key="1">
    <source>
        <dbReference type="SAM" id="Phobius"/>
    </source>
</evidence>
<dbReference type="EMBL" id="BTSY01000006">
    <property type="protein sequence ID" value="GMT34438.1"/>
    <property type="molecule type" value="Genomic_DNA"/>
</dbReference>
<gene>
    <name evidence="2" type="ORF">PFISCL1PPCAC_25735</name>
</gene>
<evidence type="ECO:0000313" key="3">
    <source>
        <dbReference type="Proteomes" id="UP001432322"/>
    </source>
</evidence>
<dbReference type="AlphaFoldDB" id="A0AAV5WW29"/>
<feature type="non-terminal residue" evidence="2">
    <location>
        <position position="1"/>
    </location>
</feature>
<feature type="transmembrane region" description="Helical" evidence="1">
    <location>
        <begin position="160"/>
        <end position="181"/>
    </location>
</feature>
<proteinExistence type="predicted"/>